<evidence type="ECO:0000256" key="3">
    <source>
        <dbReference type="ARBA" id="ARBA00022490"/>
    </source>
</evidence>
<dbReference type="GO" id="GO:0005524">
    <property type="term" value="F:ATP binding"/>
    <property type="evidence" value="ECO:0007669"/>
    <property type="project" value="UniProtKB-KW"/>
</dbReference>
<dbReference type="Gene3D" id="3.40.50.720">
    <property type="entry name" value="NAD(P)-binding Rossmann-like Domain"/>
    <property type="match status" value="1"/>
</dbReference>
<dbReference type="SUPFAM" id="SSF53623">
    <property type="entry name" value="MurD-like peptide ligases, catalytic domain"/>
    <property type="match status" value="1"/>
</dbReference>
<protein>
    <submittedName>
        <fullName evidence="9">Uncharacterized protein</fullName>
    </submittedName>
</protein>
<dbReference type="Gene3D" id="3.90.190.20">
    <property type="entry name" value="Mur ligase, C-terminal domain"/>
    <property type="match status" value="1"/>
</dbReference>
<organism evidence="9">
    <name type="scientific">marine metagenome</name>
    <dbReference type="NCBI Taxonomy" id="408172"/>
    <lineage>
        <taxon>unclassified sequences</taxon>
        <taxon>metagenomes</taxon>
        <taxon>ecological metagenomes</taxon>
    </lineage>
</organism>
<dbReference type="GO" id="GO:0008360">
    <property type="term" value="P:regulation of cell shape"/>
    <property type="evidence" value="ECO:0007669"/>
    <property type="project" value="InterPro"/>
</dbReference>
<sequence length="442" mass="47825">VIGLGMSGTAAATLANYLGARVFGSDISENFQVSNHALYLLNNHIASETGLHSNKIYDADLWIISPGVPNDADIVKKAQGLGIPIVGEIEFASWYTDSPIVAVTGSNGKTTTVNILSEMCQSENVQSIMAGNMGIPFSERVLKELQKPKQNLAYILEISSFQMEFVLHFCPKIAVYTNLSPDHLDRHGTMDEYVNMKLKMVKNMGDDGHIVFNADDPQLIMALDGHDSKLAPFSMLRSGFIYSIDSKNINTLTGNPLLSVDDIALPGKHNLSNMLGAATSSSLMGISDKHIANVMKTFIGVEHRLENVAIIKDVTYINDSKATNLDSVSVAIQSFNKPVVLILGGRNKGADFRLLLPHIKSSHVRDIISYGEAGGQISTAIGDAVRSVQVTDLNSAVKTAQRLAAPGDVVLLSPGCASFDQFANFEERGQYFKTKVMEMMAA</sequence>
<dbReference type="SUPFAM" id="SSF53244">
    <property type="entry name" value="MurD-like peptide ligases, peptide-binding domain"/>
    <property type="match status" value="1"/>
</dbReference>
<dbReference type="InterPro" id="IPR013221">
    <property type="entry name" value="Mur_ligase_cen"/>
</dbReference>
<dbReference type="GO" id="GO:0005737">
    <property type="term" value="C:cytoplasm"/>
    <property type="evidence" value="ECO:0007669"/>
    <property type="project" value="UniProtKB-SubCell"/>
</dbReference>
<evidence type="ECO:0000256" key="6">
    <source>
        <dbReference type="ARBA" id="ARBA00022840"/>
    </source>
</evidence>
<dbReference type="InterPro" id="IPR036615">
    <property type="entry name" value="Mur_ligase_C_dom_sf"/>
</dbReference>
<dbReference type="HAMAP" id="MF_00639">
    <property type="entry name" value="MurD"/>
    <property type="match status" value="1"/>
</dbReference>
<keyword evidence="3" id="KW-0963">Cytoplasm</keyword>
<gene>
    <name evidence="9" type="ORF">METZ01_LOCUS5568</name>
</gene>
<keyword evidence="5" id="KW-0547">Nucleotide-binding</keyword>
<reference evidence="9" key="1">
    <citation type="submission" date="2018-05" db="EMBL/GenBank/DDBJ databases">
        <authorList>
            <person name="Lanie J.A."/>
            <person name="Ng W.-L."/>
            <person name="Kazmierczak K.M."/>
            <person name="Andrzejewski T.M."/>
            <person name="Davidsen T.M."/>
            <person name="Wayne K.J."/>
            <person name="Tettelin H."/>
            <person name="Glass J.I."/>
            <person name="Rusch D."/>
            <person name="Podicherti R."/>
            <person name="Tsui H.-C.T."/>
            <person name="Winkler M.E."/>
        </authorList>
    </citation>
    <scope>NUCLEOTIDE SEQUENCE</scope>
</reference>
<dbReference type="PANTHER" id="PTHR43692:SF1">
    <property type="entry name" value="UDP-N-ACETYLMURAMOYLALANINE--D-GLUTAMATE LIGASE"/>
    <property type="match status" value="1"/>
</dbReference>
<name>A0A381NF41_9ZZZZ</name>
<keyword evidence="4" id="KW-0436">Ligase</keyword>
<accession>A0A381NF41</accession>
<evidence type="ECO:0000256" key="5">
    <source>
        <dbReference type="ARBA" id="ARBA00022741"/>
    </source>
</evidence>
<dbReference type="GO" id="GO:0009252">
    <property type="term" value="P:peptidoglycan biosynthetic process"/>
    <property type="evidence" value="ECO:0007669"/>
    <property type="project" value="UniProtKB-UniPathway"/>
</dbReference>
<dbReference type="GO" id="GO:0008764">
    <property type="term" value="F:UDP-N-acetylmuramoylalanine-D-glutamate ligase activity"/>
    <property type="evidence" value="ECO:0007669"/>
    <property type="project" value="UniProtKB-EC"/>
</dbReference>
<proteinExistence type="inferred from homology"/>
<comment type="subcellular location">
    <subcellularLocation>
        <location evidence="1">Cytoplasm</location>
    </subcellularLocation>
</comment>
<dbReference type="AlphaFoldDB" id="A0A381NF41"/>
<dbReference type="NCBIfam" id="TIGR01087">
    <property type="entry name" value="murD"/>
    <property type="match status" value="1"/>
</dbReference>
<evidence type="ECO:0000259" key="7">
    <source>
        <dbReference type="Pfam" id="PF02875"/>
    </source>
</evidence>
<dbReference type="InterPro" id="IPR005762">
    <property type="entry name" value="MurD"/>
</dbReference>
<dbReference type="PANTHER" id="PTHR43692">
    <property type="entry name" value="UDP-N-ACETYLMURAMOYLALANINE--D-GLUTAMATE LIGASE"/>
    <property type="match status" value="1"/>
</dbReference>
<dbReference type="EMBL" id="UINC01000290">
    <property type="protein sequence ID" value="SUZ52714.1"/>
    <property type="molecule type" value="Genomic_DNA"/>
</dbReference>
<dbReference type="Pfam" id="PF02875">
    <property type="entry name" value="Mur_ligase_C"/>
    <property type="match status" value="1"/>
</dbReference>
<evidence type="ECO:0000313" key="9">
    <source>
        <dbReference type="EMBL" id="SUZ52714.1"/>
    </source>
</evidence>
<evidence type="ECO:0000256" key="2">
    <source>
        <dbReference type="ARBA" id="ARBA00004752"/>
    </source>
</evidence>
<dbReference type="Pfam" id="PF08245">
    <property type="entry name" value="Mur_ligase_M"/>
    <property type="match status" value="1"/>
</dbReference>
<comment type="pathway">
    <text evidence="2">Cell wall biogenesis; peptidoglycan biosynthesis.</text>
</comment>
<dbReference type="SUPFAM" id="SSF51984">
    <property type="entry name" value="MurCD N-terminal domain"/>
    <property type="match status" value="1"/>
</dbReference>
<evidence type="ECO:0000256" key="1">
    <source>
        <dbReference type="ARBA" id="ARBA00004496"/>
    </source>
</evidence>
<evidence type="ECO:0000256" key="4">
    <source>
        <dbReference type="ARBA" id="ARBA00022598"/>
    </source>
</evidence>
<feature type="domain" description="Mur ligase C-terminal" evidence="7">
    <location>
        <begin position="303"/>
        <end position="414"/>
    </location>
</feature>
<feature type="non-terminal residue" evidence="9">
    <location>
        <position position="1"/>
    </location>
</feature>
<feature type="domain" description="Mur ligase central" evidence="8">
    <location>
        <begin position="103"/>
        <end position="279"/>
    </location>
</feature>
<dbReference type="GO" id="GO:0051301">
    <property type="term" value="P:cell division"/>
    <property type="evidence" value="ECO:0007669"/>
    <property type="project" value="InterPro"/>
</dbReference>
<dbReference type="InterPro" id="IPR004101">
    <property type="entry name" value="Mur_ligase_C"/>
</dbReference>
<dbReference type="UniPathway" id="UPA00219"/>
<dbReference type="Gene3D" id="3.40.1190.10">
    <property type="entry name" value="Mur-like, catalytic domain"/>
    <property type="match status" value="1"/>
</dbReference>
<keyword evidence="6" id="KW-0067">ATP-binding</keyword>
<evidence type="ECO:0000259" key="8">
    <source>
        <dbReference type="Pfam" id="PF08245"/>
    </source>
</evidence>
<dbReference type="InterPro" id="IPR036565">
    <property type="entry name" value="Mur-like_cat_sf"/>
</dbReference>